<feature type="transmembrane region" description="Helical" evidence="9">
    <location>
        <begin position="276"/>
        <end position="295"/>
    </location>
</feature>
<comment type="similarity">
    <text evidence="2">Belongs to the polyprenol kinase family.</text>
</comment>
<organism evidence="10">
    <name type="scientific">candidate division WOR-3 bacterium</name>
    <dbReference type="NCBI Taxonomy" id="2052148"/>
    <lineage>
        <taxon>Bacteria</taxon>
        <taxon>Bacteria division WOR-3</taxon>
    </lineage>
</organism>
<evidence type="ECO:0000256" key="4">
    <source>
        <dbReference type="ARBA" id="ARBA00022692"/>
    </source>
</evidence>
<keyword evidence="7 9" id="KW-1133">Transmembrane helix</keyword>
<evidence type="ECO:0000256" key="3">
    <source>
        <dbReference type="ARBA" id="ARBA00022679"/>
    </source>
</evidence>
<evidence type="ECO:0000256" key="8">
    <source>
        <dbReference type="ARBA" id="ARBA00023136"/>
    </source>
</evidence>
<evidence type="ECO:0000256" key="1">
    <source>
        <dbReference type="ARBA" id="ARBA00004477"/>
    </source>
</evidence>
<feature type="transmembrane region" description="Helical" evidence="9">
    <location>
        <begin position="180"/>
        <end position="196"/>
    </location>
</feature>
<comment type="caution">
    <text evidence="10">The sequence shown here is derived from an EMBL/GenBank/DDBJ whole genome shotgun (WGS) entry which is preliminary data.</text>
</comment>
<keyword evidence="8 9" id="KW-0472">Membrane</keyword>
<evidence type="ECO:0008006" key="11">
    <source>
        <dbReference type="Google" id="ProtNLM"/>
    </source>
</evidence>
<feature type="transmembrane region" description="Helical" evidence="9">
    <location>
        <begin position="7"/>
        <end position="25"/>
    </location>
</feature>
<evidence type="ECO:0000256" key="9">
    <source>
        <dbReference type="SAM" id="Phobius"/>
    </source>
</evidence>
<dbReference type="GO" id="GO:0004168">
    <property type="term" value="F:dolichol kinase activity"/>
    <property type="evidence" value="ECO:0007669"/>
    <property type="project" value="TreeGrafter"/>
</dbReference>
<keyword evidence="3" id="KW-0808">Transferase</keyword>
<feature type="transmembrane region" description="Helical" evidence="9">
    <location>
        <begin position="393"/>
        <end position="413"/>
    </location>
</feature>
<dbReference type="InterPro" id="IPR032974">
    <property type="entry name" value="Polypren_kinase"/>
</dbReference>
<feature type="transmembrane region" description="Helical" evidence="9">
    <location>
        <begin position="45"/>
        <end position="78"/>
    </location>
</feature>
<protein>
    <recommendedName>
        <fullName evidence="11">Phosphatidate cytidylyltransferase</fullName>
    </recommendedName>
</protein>
<feature type="transmembrane region" description="Helical" evidence="9">
    <location>
        <begin position="433"/>
        <end position="451"/>
    </location>
</feature>
<feature type="transmembrane region" description="Helical" evidence="9">
    <location>
        <begin position="307"/>
        <end position="326"/>
    </location>
</feature>
<gene>
    <name evidence="10" type="ORF">ENV67_06690</name>
</gene>
<dbReference type="AlphaFoldDB" id="A0A7C4YSE3"/>
<name>A0A7C4YSE3_UNCW3</name>
<sequence>MNNIISEILKAFFVSFVYISLFIFSEVIHKRLKIPVEWTRKSVHFLSALIAVSFPFIFRYTITLFILSISFVIIIVIGERKRLLTSISDVERETFGSIIFPVSIFILYIFGKNNFIAYAISLIVLAVSDPLAALVGISYGHFKYKVQTELKSIEGSVTFFFITFLLVHIPVLVYTNVSRVNSLFISFLVSIIITLLESISFEGSDNIVIPVGTFFILNKLLTKPTEMVFAQIFILIFIILVSIIITKSVKNISSSGVITIIISCYIAWSLGGINYYLSSIFFIIGFLVMNIIFQIRPSNDIKMFKVLDILRIIVIPISFVFFANFFSMEDYFYYPYILSLSIHLTLLWRHCFIDRTVMLKLFRNKRKIFSNFGSIFSYILFILPTLFLIKKNFLYLSITFFISNIFSDAVYSILRYSLYKDISLSENRSIRNFVNIIITALFFIFRAIKILKI</sequence>
<feature type="transmembrane region" description="Helical" evidence="9">
    <location>
        <begin position="157"/>
        <end position="174"/>
    </location>
</feature>
<keyword evidence="4 9" id="KW-0812">Transmembrane</keyword>
<dbReference type="PANTHER" id="PTHR13205:SF15">
    <property type="entry name" value="DOLICHOL KINASE"/>
    <property type="match status" value="1"/>
</dbReference>
<evidence type="ECO:0000256" key="5">
    <source>
        <dbReference type="ARBA" id="ARBA00022777"/>
    </source>
</evidence>
<feature type="transmembrane region" description="Helical" evidence="9">
    <location>
        <begin position="252"/>
        <end position="270"/>
    </location>
</feature>
<feature type="transmembrane region" description="Helical" evidence="9">
    <location>
        <begin position="90"/>
        <end position="110"/>
    </location>
</feature>
<accession>A0A7C4YSE3</accession>
<dbReference type="PANTHER" id="PTHR13205">
    <property type="entry name" value="TRANSMEMBRANE PROTEIN 15-RELATED"/>
    <property type="match status" value="1"/>
</dbReference>
<comment type="subcellular location">
    <subcellularLocation>
        <location evidence="1">Endoplasmic reticulum membrane</location>
        <topology evidence="1">Multi-pass membrane protein</topology>
    </subcellularLocation>
</comment>
<evidence type="ECO:0000256" key="6">
    <source>
        <dbReference type="ARBA" id="ARBA00022824"/>
    </source>
</evidence>
<reference evidence="10" key="1">
    <citation type="journal article" date="2020" name="mSystems">
        <title>Genome- and Community-Level Interaction Insights into Carbon Utilization and Element Cycling Functions of Hydrothermarchaeota in Hydrothermal Sediment.</title>
        <authorList>
            <person name="Zhou Z."/>
            <person name="Liu Y."/>
            <person name="Xu W."/>
            <person name="Pan J."/>
            <person name="Luo Z.H."/>
            <person name="Li M."/>
        </authorList>
    </citation>
    <scope>NUCLEOTIDE SEQUENCE [LARGE SCALE GENOMIC DNA]</scope>
    <source>
        <strain evidence="10">SpSt-780</strain>
    </source>
</reference>
<evidence type="ECO:0000313" key="10">
    <source>
        <dbReference type="EMBL" id="HGW92208.1"/>
    </source>
</evidence>
<feature type="transmembrane region" description="Helical" evidence="9">
    <location>
        <begin position="368"/>
        <end position="387"/>
    </location>
</feature>
<dbReference type="EMBL" id="DTHG01000083">
    <property type="protein sequence ID" value="HGW92208.1"/>
    <property type="molecule type" value="Genomic_DNA"/>
</dbReference>
<evidence type="ECO:0000256" key="2">
    <source>
        <dbReference type="ARBA" id="ARBA00010794"/>
    </source>
</evidence>
<feature type="transmembrane region" description="Helical" evidence="9">
    <location>
        <begin position="116"/>
        <end position="137"/>
    </location>
</feature>
<proteinExistence type="inferred from homology"/>
<keyword evidence="5" id="KW-0418">Kinase</keyword>
<dbReference type="GO" id="GO:0043048">
    <property type="term" value="P:dolichyl monophosphate biosynthetic process"/>
    <property type="evidence" value="ECO:0007669"/>
    <property type="project" value="TreeGrafter"/>
</dbReference>
<keyword evidence="6" id="KW-0256">Endoplasmic reticulum</keyword>
<feature type="transmembrane region" description="Helical" evidence="9">
    <location>
        <begin position="227"/>
        <end position="245"/>
    </location>
</feature>
<feature type="transmembrane region" description="Helical" evidence="9">
    <location>
        <begin position="332"/>
        <end position="348"/>
    </location>
</feature>
<evidence type="ECO:0000256" key="7">
    <source>
        <dbReference type="ARBA" id="ARBA00022989"/>
    </source>
</evidence>